<evidence type="ECO:0000313" key="1">
    <source>
        <dbReference type="EMBL" id="KAF7804038.1"/>
    </source>
</evidence>
<organism evidence="1 2">
    <name type="scientific">Senna tora</name>
    <dbReference type="NCBI Taxonomy" id="362788"/>
    <lineage>
        <taxon>Eukaryota</taxon>
        <taxon>Viridiplantae</taxon>
        <taxon>Streptophyta</taxon>
        <taxon>Embryophyta</taxon>
        <taxon>Tracheophyta</taxon>
        <taxon>Spermatophyta</taxon>
        <taxon>Magnoliopsida</taxon>
        <taxon>eudicotyledons</taxon>
        <taxon>Gunneridae</taxon>
        <taxon>Pentapetalae</taxon>
        <taxon>rosids</taxon>
        <taxon>fabids</taxon>
        <taxon>Fabales</taxon>
        <taxon>Fabaceae</taxon>
        <taxon>Caesalpinioideae</taxon>
        <taxon>Cassia clade</taxon>
        <taxon>Senna</taxon>
    </lineage>
</organism>
<keyword evidence="2" id="KW-1185">Reference proteome</keyword>
<evidence type="ECO:0000313" key="2">
    <source>
        <dbReference type="Proteomes" id="UP000634136"/>
    </source>
</evidence>
<dbReference type="AlphaFoldDB" id="A0A834SHA8"/>
<accession>A0A834SHA8</accession>
<comment type="caution">
    <text evidence="1">The sequence shown here is derived from an EMBL/GenBank/DDBJ whole genome shotgun (WGS) entry which is preliminary data.</text>
</comment>
<dbReference type="EMBL" id="JAAIUW010000013">
    <property type="protein sequence ID" value="KAF7804038.1"/>
    <property type="molecule type" value="Genomic_DNA"/>
</dbReference>
<gene>
    <name evidence="1" type="ORF">G2W53_043149</name>
</gene>
<reference evidence="1" key="1">
    <citation type="submission" date="2020-09" db="EMBL/GenBank/DDBJ databases">
        <title>Genome-Enabled Discovery of Anthraquinone Biosynthesis in Senna tora.</title>
        <authorList>
            <person name="Kang S.-H."/>
            <person name="Pandey R.P."/>
            <person name="Lee C.-M."/>
            <person name="Sim J.-S."/>
            <person name="Jeong J.-T."/>
            <person name="Choi B.-S."/>
            <person name="Jung M."/>
            <person name="Ginzburg D."/>
            <person name="Zhao K."/>
            <person name="Won S.Y."/>
            <person name="Oh T.-J."/>
            <person name="Yu Y."/>
            <person name="Kim N.-H."/>
            <person name="Lee O.R."/>
            <person name="Lee T.-H."/>
            <person name="Bashyal P."/>
            <person name="Kim T.-S."/>
            <person name="Lee W.-H."/>
            <person name="Kawkins C."/>
            <person name="Kim C.-K."/>
            <person name="Kim J.S."/>
            <person name="Ahn B.O."/>
            <person name="Rhee S.Y."/>
            <person name="Sohng J.K."/>
        </authorList>
    </citation>
    <scope>NUCLEOTIDE SEQUENCE</scope>
    <source>
        <tissue evidence="1">Leaf</tissue>
    </source>
</reference>
<protein>
    <submittedName>
        <fullName evidence="1">Uncharacterized protein</fullName>
    </submittedName>
</protein>
<dbReference type="Proteomes" id="UP000634136">
    <property type="component" value="Unassembled WGS sequence"/>
</dbReference>
<name>A0A834SHA8_9FABA</name>
<sequence length="140" mass="16210">MHFVVSTARNPTATLCSQLDAQKLGRRAKENCINKPQKSNNEVIRSFEIKRFRASPEKQRTKFLGKGREREKRHWVMGRDKETHNHKVIKSRNQSSMTWRDTNAYGIGRVGGEAEEALPLQDKGQIGHCDLRDHENWLSN</sequence>
<proteinExistence type="predicted"/>